<evidence type="ECO:0000313" key="2">
    <source>
        <dbReference type="EMBL" id="BAN02762.1"/>
    </source>
</evidence>
<gene>
    <name evidence="2" type="ORF">YM304_24480</name>
</gene>
<sequence>MQRGNSLGRMVLKDRRRFAVAVWPVALAGLVLGACGGSDAAGPSVSTVDLSSTAFVTRPPETTSTTIAGVVDDSIAAGEQEYTIQSGDFPLRVADLFGVSVEDIGAYNGWAGCTSLNCPQFPGIGSIIKIPPGATNLNVSTPVDPGVEVVTGGEAEQPVGDTIPEAGDNCAPGSYTIEEGDTTRLAVANKFDVTVEAMDAANAQTNGYSAFYPGLQIVIPAKSDC</sequence>
<dbReference type="SMART" id="SM00257">
    <property type="entry name" value="LysM"/>
    <property type="match status" value="2"/>
</dbReference>
<dbReference type="InterPro" id="IPR018392">
    <property type="entry name" value="LysM"/>
</dbReference>
<dbReference type="Gene3D" id="3.10.350.10">
    <property type="entry name" value="LysM domain"/>
    <property type="match status" value="1"/>
</dbReference>
<proteinExistence type="predicted"/>
<keyword evidence="3" id="KW-1185">Reference proteome</keyword>
<dbReference type="InterPro" id="IPR036779">
    <property type="entry name" value="LysM_dom_sf"/>
</dbReference>
<reference evidence="2 3" key="1">
    <citation type="journal article" date="2013" name="Int. J. Syst. Evol. Microbiol.">
        <title>Ilumatobacter nonamiense sp. nov. and Ilumatobacter coccineum sp. nov., isolated from seashore sand.</title>
        <authorList>
            <person name="Matsumoto A."/>
            <person name="Kasai H."/>
            <person name="Matsuo Y."/>
            <person name="Shizuri Y."/>
            <person name="Ichikawa N."/>
            <person name="Fujita N."/>
            <person name="Omura S."/>
            <person name="Takahashi Y."/>
        </authorList>
    </citation>
    <scope>NUCLEOTIDE SEQUENCE [LARGE SCALE GENOMIC DNA]</scope>
    <source>
        <strain evidence="3">NBRC 103263 / KCTC 29153 / YM16-304</strain>
    </source>
</reference>
<organism evidence="2 3">
    <name type="scientific">Ilumatobacter coccineus (strain NBRC 103263 / KCTC 29153 / YM16-304)</name>
    <dbReference type="NCBI Taxonomy" id="1313172"/>
    <lineage>
        <taxon>Bacteria</taxon>
        <taxon>Bacillati</taxon>
        <taxon>Actinomycetota</taxon>
        <taxon>Acidimicrobiia</taxon>
        <taxon>Acidimicrobiales</taxon>
        <taxon>Ilumatobacteraceae</taxon>
        <taxon>Ilumatobacter</taxon>
    </lineage>
</organism>
<dbReference type="KEGG" id="aym:YM304_24480"/>
<feature type="domain" description="LysM" evidence="1">
    <location>
        <begin position="80"/>
        <end position="130"/>
    </location>
</feature>
<accession>A0A6C7E9R7</accession>
<evidence type="ECO:0000313" key="3">
    <source>
        <dbReference type="Proteomes" id="UP000011863"/>
    </source>
</evidence>
<feature type="domain" description="LysM" evidence="1">
    <location>
        <begin position="173"/>
        <end position="219"/>
    </location>
</feature>
<dbReference type="AlphaFoldDB" id="A0A6C7E9R7"/>
<protein>
    <recommendedName>
        <fullName evidence="1">LysM domain-containing protein</fullName>
    </recommendedName>
</protein>
<name>A0A6C7E9R7_ILUCY</name>
<evidence type="ECO:0000259" key="1">
    <source>
        <dbReference type="PROSITE" id="PS51782"/>
    </source>
</evidence>
<dbReference type="PROSITE" id="PS51782">
    <property type="entry name" value="LYSM"/>
    <property type="match status" value="2"/>
</dbReference>
<dbReference type="EMBL" id="AP012057">
    <property type="protein sequence ID" value="BAN02762.1"/>
    <property type="molecule type" value="Genomic_DNA"/>
</dbReference>
<dbReference type="Proteomes" id="UP000011863">
    <property type="component" value="Chromosome"/>
</dbReference>
<dbReference type="CDD" id="cd00118">
    <property type="entry name" value="LysM"/>
    <property type="match status" value="1"/>
</dbReference>
<dbReference type="Pfam" id="PF01476">
    <property type="entry name" value="LysM"/>
    <property type="match status" value="2"/>
</dbReference>
<dbReference type="PROSITE" id="PS51257">
    <property type="entry name" value="PROKAR_LIPOPROTEIN"/>
    <property type="match status" value="1"/>
</dbReference>